<dbReference type="EMBL" id="FOGN01000001">
    <property type="protein sequence ID" value="SER51482.1"/>
    <property type="molecule type" value="Genomic_DNA"/>
</dbReference>
<protein>
    <recommendedName>
        <fullName evidence="1">Thiol:disulfide interchange protein</fullName>
    </recommendedName>
</protein>
<dbReference type="RefSeq" id="WP_036988556.1">
    <property type="nucleotide sequence ID" value="NZ_FOGN01000001.1"/>
</dbReference>
<keyword evidence="5" id="KW-1185">Reference proteome</keyword>
<dbReference type="SUPFAM" id="SSF52833">
    <property type="entry name" value="Thioredoxin-like"/>
    <property type="match status" value="1"/>
</dbReference>
<organism evidence="3 6">
    <name type="scientific">Halopseudomonas bauzanensis</name>
    <dbReference type="NCBI Taxonomy" id="653930"/>
    <lineage>
        <taxon>Bacteria</taxon>
        <taxon>Pseudomonadati</taxon>
        <taxon>Pseudomonadota</taxon>
        <taxon>Gammaproteobacteria</taxon>
        <taxon>Pseudomonadales</taxon>
        <taxon>Pseudomonadaceae</taxon>
        <taxon>Halopseudomonas</taxon>
    </lineage>
</organism>
<dbReference type="GO" id="GO:0042597">
    <property type="term" value="C:periplasmic space"/>
    <property type="evidence" value="ECO:0007669"/>
    <property type="project" value="UniProtKB-SubCell"/>
</dbReference>
<reference evidence="5 6" key="1">
    <citation type="submission" date="2016-10" db="EMBL/GenBank/DDBJ databases">
        <authorList>
            <person name="de Groot N.N."/>
        </authorList>
    </citation>
    <scope>NUCLEOTIDE SEQUENCE [LARGE SCALE GENOMIC DNA]</scope>
    <source>
        <strain evidence="4 5">CGMCC 1.9095</strain>
        <strain evidence="3 6">DSM 22558</strain>
    </source>
</reference>
<dbReference type="InterPro" id="IPR033954">
    <property type="entry name" value="DiS-bond_Isoase_DsbC/G"/>
</dbReference>
<dbReference type="InterPro" id="IPR051470">
    <property type="entry name" value="Thiol:disulfide_interchange"/>
</dbReference>
<dbReference type="STRING" id="653930.SAMN05216589_0780"/>
<sequence>MGKINHRLTGALLVGLLASPTLTAAPEPAALQQLRDMGVQFTGTFPAKGGLTAWAGYHGDQPLAVYEAPDGEHIILGRILDAEGRDVNQTALEQQVGSHMSTDIWERLAQSNWITDGAADAPMVAYVFTDLNCPYCNKLWVDARPWIDSGKLQLRHVLVGIIRENSAAKAATLLTAENAEQQLGEHARLHMEAGDGRIRPISDEGVPPMAGIPAPIQAQLDANHTLMAELGLRATPAVVWLDESGKLHKQTGAPDSLLPHIAGPIE</sequence>
<dbReference type="PANTHER" id="PTHR35272">
    <property type="entry name" value="THIOL:DISULFIDE INTERCHANGE PROTEIN DSBC-RELATED"/>
    <property type="match status" value="1"/>
</dbReference>
<keyword evidence="1" id="KW-0574">Periplasm</keyword>
<dbReference type="Pfam" id="PF13098">
    <property type="entry name" value="Thioredoxin_2"/>
    <property type="match status" value="1"/>
</dbReference>
<dbReference type="Proteomes" id="UP000186904">
    <property type="component" value="Unassembled WGS sequence"/>
</dbReference>
<evidence type="ECO:0000256" key="1">
    <source>
        <dbReference type="RuleBase" id="RU364038"/>
    </source>
</evidence>
<dbReference type="PANTHER" id="PTHR35272:SF4">
    <property type="entry name" value="THIOL:DISULFIDE INTERCHANGE PROTEIN DSBG"/>
    <property type="match status" value="1"/>
</dbReference>
<proteinExistence type="inferred from homology"/>
<dbReference type="Proteomes" id="UP000186599">
    <property type="component" value="Unassembled WGS sequence"/>
</dbReference>
<dbReference type="Gene3D" id="3.40.30.10">
    <property type="entry name" value="Glutaredoxin"/>
    <property type="match status" value="1"/>
</dbReference>
<keyword evidence="1" id="KW-0676">Redox-active center</keyword>
<evidence type="ECO:0000313" key="6">
    <source>
        <dbReference type="Proteomes" id="UP000186904"/>
    </source>
</evidence>
<evidence type="ECO:0000313" key="3">
    <source>
        <dbReference type="EMBL" id="SER51482.1"/>
    </source>
</evidence>
<evidence type="ECO:0000313" key="4">
    <source>
        <dbReference type="EMBL" id="SFL71206.1"/>
    </source>
</evidence>
<accession>A0A031MG59</accession>
<dbReference type="EMBL" id="FOUA01000001">
    <property type="protein sequence ID" value="SFL71206.1"/>
    <property type="molecule type" value="Genomic_DNA"/>
</dbReference>
<keyword evidence="1" id="KW-0732">Signal</keyword>
<name>A0A031MG59_9GAMM</name>
<evidence type="ECO:0000259" key="2">
    <source>
        <dbReference type="Pfam" id="PF13098"/>
    </source>
</evidence>
<gene>
    <name evidence="4" type="ORF">SAMN04487855_0845</name>
    <name evidence="3" type="ORF">SAMN05216589_0780</name>
</gene>
<dbReference type="AlphaFoldDB" id="A0A031MG59"/>
<comment type="function">
    <text evidence="1">Required for disulfide bond formation in some periplasmic proteins. Acts by transferring its disulfide bond to other proteins and is reduced in the process.</text>
</comment>
<comment type="similarity">
    <text evidence="1">Belongs to the thioredoxin family. DsbC subfamily.</text>
</comment>
<dbReference type="Gene3D" id="3.10.450.70">
    <property type="entry name" value="Disulphide bond isomerase, DsbC/G, N-terminal"/>
    <property type="match status" value="1"/>
</dbReference>
<feature type="chain" id="PRO_5010393555" description="Thiol:disulfide interchange protein" evidence="1">
    <location>
        <begin position="25"/>
        <end position="266"/>
    </location>
</feature>
<dbReference type="InterPro" id="IPR012336">
    <property type="entry name" value="Thioredoxin-like_fold"/>
</dbReference>
<dbReference type="InterPro" id="IPR036249">
    <property type="entry name" value="Thioredoxin-like_sf"/>
</dbReference>
<feature type="signal peptide" evidence="1">
    <location>
        <begin position="1"/>
        <end position="24"/>
    </location>
</feature>
<dbReference type="NCBIfam" id="NF008657">
    <property type="entry name" value="PRK11657.1"/>
    <property type="match status" value="1"/>
</dbReference>
<dbReference type="InterPro" id="IPR009094">
    <property type="entry name" value="DiS-bond_isomerase_DsbC/G_N_sf"/>
</dbReference>
<feature type="domain" description="Thioredoxin-like fold" evidence="2">
    <location>
        <begin position="124"/>
        <end position="252"/>
    </location>
</feature>
<dbReference type="SUPFAM" id="SSF54423">
    <property type="entry name" value="DsbC/DsbG N-terminal domain-like"/>
    <property type="match status" value="1"/>
</dbReference>
<comment type="subcellular location">
    <subcellularLocation>
        <location evidence="1">Periplasm</location>
    </subcellularLocation>
</comment>
<dbReference type="CDD" id="cd03020">
    <property type="entry name" value="DsbA_DsbC_DsbG"/>
    <property type="match status" value="1"/>
</dbReference>
<evidence type="ECO:0000313" key="5">
    <source>
        <dbReference type="Proteomes" id="UP000186599"/>
    </source>
</evidence>
<dbReference type="OrthoDB" id="5298214at2"/>